<evidence type="ECO:0000256" key="14">
    <source>
        <dbReference type="PIRSR" id="PIRSR002811-1"/>
    </source>
</evidence>
<dbReference type="InterPro" id="IPR050219">
    <property type="entry name" value="DnaG_primase"/>
</dbReference>
<comment type="catalytic activity">
    <reaction evidence="12">
        <text>ssDNA + n NTP = ssDNA/pppN(pN)n-1 hybrid + (n-1) diphosphate.</text>
        <dbReference type="EC" id="2.7.7.101"/>
    </reaction>
</comment>
<keyword evidence="4 12" id="KW-0548">Nucleotidyltransferase</keyword>
<dbReference type="InterPro" id="IPR016136">
    <property type="entry name" value="DNA_helicase_N/primase_C"/>
</dbReference>
<comment type="function">
    <text evidence="12 13">RNA polymerase that catalyzes the synthesis of short RNA molecules used as primers for DNA polymerase during DNA replication.</text>
</comment>
<dbReference type="Gene3D" id="3.40.1360.10">
    <property type="match status" value="1"/>
</dbReference>
<evidence type="ECO:0000256" key="5">
    <source>
        <dbReference type="ARBA" id="ARBA00022705"/>
    </source>
</evidence>
<evidence type="ECO:0000256" key="1">
    <source>
        <dbReference type="ARBA" id="ARBA00022478"/>
    </source>
</evidence>
<dbReference type="RefSeq" id="WP_181750377.1">
    <property type="nucleotide sequence ID" value="NZ_JACEIQ010000001.1"/>
</dbReference>
<evidence type="ECO:0000256" key="3">
    <source>
        <dbReference type="ARBA" id="ARBA00022679"/>
    </source>
</evidence>
<evidence type="ECO:0000259" key="16">
    <source>
        <dbReference type="PROSITE" id="PS50880"/>
    </source>
</evidence>
<feature type="domain" description="Toprim" evidence="16">
    <location>
        <begin position="262"/>
        <end position="343"/>
    </location>
</feature>
<proteinExistence type="inferred from homology"/>
<gene>
    <name evidence="12" type="primary">dnaG</name>
    <name evidence="17" type="ORF">H1191_02430</name>
</gene>
<feature type="zinc finger region" description="CHC2-type" evidence="12 14">
    <location>
        <begin position="40"/>
        <end position="64"/>
    </location>
</feature>
<dbReference type="EMBL" id="JACEIQ010000001">
    <property type="protein sequence ID" value="MBA4493171.1"/>
    <property type="molecule type" value="Genomic_DNA"/>
</dbReference>
<keyword evidence="8 12" id="KW-0862">Zinc</keyword>
<sequence length="612" mass="70303">MRGRIPDDIIERIRRDFDILDVVQQYVQVKKSGRNYFGLCPFHSEKSPSFSVSPEKQIFHCFGCGAGGDTIKFVMDIEQMTFIEAVRHLAEQAGIHIPESGPALSGKEEEERQQMREALNLASQLYHHVLIHTEYGTAAREYLKQREVSSDTIEEFQLGFAPPSYQFLLQILKRRGFQEELLEKAGLIATRDSPSQKKYFDRFRGRIMFPIHDSQGRIIGFGGRIIGEGQPKYLNSPETPFFHKGNHLFNLHRARNQIRKEQQAIVFEGYMDAITAWQSGIRNVIATLGTSFTDDQARVVKRNASTVVICYDADSAGQSAALRGLEILSNHDCTVKVAQMPIGMDPDDYIRRHGGTAFKEEIVAASLSLTAFKLESLKKDYNLRDEDERMKYLAKAIDVISGLPLAIEQDHYMRRLAEEFQLSLEAIKEEQRKRRSRKRREAKRDKEHSKWNNGYHEISKRMIGRSHPVSVAEKSEMLLIAHMMRDKAVADWVKSHLGADFNTEIYAALAAYLYAYYEHGYPEDAGSFIRYLPNESLIPKASELAMLELPDEVSEEALLDYVRHIRNYPLLKEIEQKEKMVQQLSRADEPVKAAQLSLEITRLRKQLQLRMN</sequence>
<evidence type="ECO:0000256" key="12">
    <source>
        <dbReference type="HAMAP-Rule" id="MF_00974"/>
    </source>
</evidence>
<dbReference type="SUPFAM" id="SSF57783">
    <property type="entry name" value="Zinc beta-ribbon"/>
    <property type="match status" value="1"/>
</dbReference>
<dbReference type="HAMAP" id="MF_00974">
    <property type="entry name" value="DNA_primase_DnaG"/>
    <property type="match status" value="1"/>
</dbReference>
<evidence type="ECO:0000256" key="13">
    <source>
        <dbReference type="PIRNR" id="PIRNR002811"/>
    </source>
</evidence>
<evidence type="ECO:0000256" key="15">
    <source>
        <dbReference type="SAM" id="MobiDB-lite"/>
    </source>
</evidence>
<dbReference type="SMART" id="SM00493">
    <property type="entry name" value="TOPRIM"/>
    <property type="match status" value="1"/>
</dbReference>
<protein>
    <recommendedName>
        <fullName evidence="12 13">DNA primase</fullName>
        <ecNumber evidence="12">2.7.7.101</ecNumber>
    </recommendedName>
</protein>
<comment type="caution">
    <text evidence="17">The sequence shown here is derived from an EMBL/GenBank/DDBJ whole genome shotgun (WGS) entry which is preliminary data.</text>
</comment>
<dbReference type="Proteomes" id="UP000535491">
    <property type="component" value="Unassembled WGS sequence"/>
</dbReference>
<dbReference type="InterPro" id="IPR013264">
    <property type="entry name" value="DNAG_N"/>
</dbReference>
<dbReference type="InterPro" id="IPR037068">
    <property type="entry name" value="DNA_primase_core_N_sf"/>
</dbReference>
<dbReference type="GO" id="GO:0006269">
    <property type="term" value="P:DNA replication, synthesis of primer"/>
    <property type="evidence" value="ECO:0007669"/>
    <property type="project" value="UniProtKB-UniRule"/>
</dbReference>
<dbReference type="InterPro" id="IPR036185">
    <property type="entry name" value="DNA_heli_DnaB-like_N_sf"/>
</dbReference>
<dbReference type="GO" id="GO:0008270">
    <property type="term" value="F:zinc ion binding"/>
    <property type="evidence" value="ECO:0007669"/>
    <property type="project" value="UniProtKB-UniRule"/>
</dbReference>
<dbReference type="GO" id="GO:0005737">
    <property type="term" value="C:cytoplasm"/>
    <property type="evidence" value="ECO:0007669"/>
    <property type="project" value="TreeGrafter"/>
</dbReference>
<dbReference type="Pfam" id="PF01807">
    <property type="entry name" value="Zn_ribbon_DnaG"/>
    <property type="match status" value="1"/>
</dbReference>
<dbReference type="PANTHER" id="PTHR30313">
    <property type="entry name" value="DNA PRIMASE"/>
    <property type="match status" value="1"/>
</dbReference>
<keyword evidence="2 12" id="KW-0639">Primosome</keyword>
<keyword evidence="6 12" id="KW-0479">Metal-binding</keyword>
<organism evidence="17 18">
    <name type="scientific">Paenactinomyces guangxiensis</name>
    <dbReference type="NCBI Taxonomy" id="1490290"/>
    <lineage>
        <taxon>Bacteria</taxon>
        <taxon>Bacillati</taxon>
        <taxon>Bacillota</taxon>
        <taxon>Bacilli</taxon>
        <taxon>Bacillales</taxon>
        <taxon>Thermoactinomycetaceae</taxon>
        <taxon>Paenactinomyces</taxon>
    </lineage>
</organism>
<dbReference type="Pfam" id="PF10410">
    <property type="entry name" value="DnaB_bind"/>
    <property type="match status" value="1"/>
</dbReference>
<dbReference type="Gene3D" id="3.90.980.10">
    <property type="entry name" value="DNA primase, catalytic core, N-terminal domain"/>
    <property type="match status" value="1"/>
</dbReference>
<keyword evidence="18" id="KW-1185">Reference proteome</keyword>
<dbReference type="NCBIfam" id="TIGR01391">
    <property type="entry name" value="dnaG"/>
    <property type="match status" value="1"/>
</dbReference>
<dbReference type="PANTHER" id="PTHR30313:SF2">
    <property type="entry name" value="DNA PRIMASE"/>
    <property type="match status" value="1"/>
</dbReference>
<dbReference type="Gene3D" id="3.90.580.10">
    <property type="entry name" value="Zinc finger, CHC2-type domain"/>
    <property type="match status" value="1"/>
</dbReference>
<dbReference type="InterPro" id="IPR006295">
    <property type="entry name" value="DNA_primase_DnaG"/>
</dbReference>
<keyword evidence="10 12" id="KW-0238">DNA-binding</keyword>
<evidence type="ECO:0000256" key="4">
    <source>
        <dbReference type="ARBA" id="ARBA00022695"/>
    </source>
</evidence>
<evidence type="ECO:0000313" key="18">
    <source>
        <dbReference type="Proteomes" id="UP000535491"/>
    </source>
</evidence>
<dbReference type="GO" id="GO:0003677">
    <property type="term" value="F:DNA binding"/>
    <property type="evidence" value="ECO:0007669"/>
    <property type="project" value="UniProtKB-KW"/>
</dbReference>
<evidence type="ECO:0000256" key="2">
    <source>
        <dbReference type="ARBA" id="ARBA00022515"/>
    </source>
</evidence>
<dbReference type="GO" id="GO:0005524">
    <property type="term" value="F:ATP binding"/>
    <property type="evidence" value="ECO:0007669"/>
    <property type="project" value="InterPro"/>
</dbReference>
<dbReference type="SUPFAM" id="SSF56731">
    <property type="entry name" value="DNA primase core"/>
    <property type="match status" value="1"/>
</dbReference>
<comment type="cofactor">
    <cofactor evidence="12 13 14">
        <name>Zn(2+)</name>
        <dbReference type="ChEBI" id="CHEBI:29105"/>
    </cofactor>
    <text evidence="12 13 14">Binds 1 zinc ion per monomer.</text>
</comment>
<evidence type="ECO:0000256" key="9">
    <source>
        <dbReference type="ARBA" id="ARBA00022842"/>
    </source>
</evidence>
<reference evidence="17 18" key="1">
    <citation type="submission" date="2020-07" db="EMBL/GenBank/DDBJ databases">
        <authorList>
            <person name="Feng H."/>
        </authorList>
    </citation>
    <scope>NUCLEOTIDE SEQUENCE [LARGE SCALE GENOMIC DNA]</scope>
    <source>
        <strain evidence="18">s-10</strain>
    </source>
</reference>
<keyword evidence="7 12" id="KW-0863">Zinc-finger</keyword>
<dbReference type="GO" id="GO:1990077">
    <property type="term" value="C:primosome complex"/>
    <property type="evidence" value="ECO:0007669"/>
    <property type="project" value="UniProtKB-KW"/>
</dbReference>
<keyword evidence="9" id="KW-0460">Magnesium</keyword>
<dbReference type="AlphaFoldDB" id="A0A7W2A6A7"/>
<dbReference type="GO" id="GO:0003678">
    <property type="term" value="F:DNA helicase activity"/>
    <property type="evidence" value="ECO:0007669"/>
    <property type="project" value="InterPro"/>
</dbReference>
<dbReference type="SUPFAM" id="SSF48024">
    <property type="entry name" value="N-terminal domain of DnaB helicase"/>
    <property type="match status" value="1"/>
</dbReference>
<dbReference type="SMART" id="SM00400">
    <property type="entry name" value="ZnF_CHCC"/>
    <property type="match status" value="1"/>
</dbReference>
<accession>A0A7W2A6A7</accession>
<evidence type="ECO:0000256" key="7">
    <source>
        <dbReference type="ARBA" id="ARBA00022771"/>
    </source>
</evidence>
<dbReference type="FunFam" id="3.90.580.10:FF:000001">
    <property type="entry name" value="DNA primase"/>
    <property type="match status" value="1"/>
</dbReference>
<dbReference type="InterPro" id="IPR036977">
    <property type="entry name" value="DNA_primase_Znf_CHC2"/>
</dbReference>
<comment type="subunit">
    <text evidence="12">Monomer. Interacts with DnaB.</text>
</comment>
<evidence type="ECO:0000256" key="8">
    <source>
        <dbReference type="ARBA" id="ARBA00022833"/>
    </source>
</evidence>
<dbReference type="InterPro" id="IPR034151">
    <property type="entry name" value="TOPRIM_DnaG_bac"/>
</dbReference>
<dbReference type="Pfam" id="PF08275">
    <property type="entry name" value="DNAG_N"/>
    <property type="match status" value="1"/>
</dbReference>
<dbReference type="EC" id="2.7.7.101" evidence="12"/>
<evidence type="ECO:0000256" key="10">
    <source>
        <dbReference type="ARBA" id="ARBA00023125"/>
    </source>
</evidence>
<keyword evidence="3 12" id="KW-0808">Transferase</keyword>
<dbReference type="FunFam" id="3.90.980.10:FF:000001">
    <property type="entry name" value="DNA primase"/>
    <property type="match status" value="1"/>
</dbReference>
<dbReference type="PIRSF" id="PIRSF002811">
    <property type="entry name" value="DnaG"/>
    <property type="match status" value="1"/>
</dbReference>
<keyword evidence="5 12" id="KW-0235">DNA replication</keyword>
<evidence type="ECO:0000313" key="17">
    <source>
        <dbReference type="EMBL" id="MBA4493171.1"/>
    </source>
</evidence>
<dbReference type="Pfam" id="PF13155">
    <property type="entry name" value="Toprim_2"/>
    <property type="match status" value="1"/>
</dbReference>
<dbReference type="InterPro" id="IPR002694">
    <property type="entry name" value="Znf_CHC2"/>
</dbReference>
<feature type="region of interest" description="Disordered" evidence="15">
    <location>
        <begin position="431"/>
        <end position="450"/>
    </location>
</feature>
<dbReference type="GO" id="GO:0000428">
    <property type="term" value="C:DNA-directed RNA polymerase complex"/>
    <property type="evidence" value="ECO:0007669"/>
    <property type="project" value="UniProtKB-KW"/>
</dbReference>
<dbReference type="PROSITE" id="PS50880">
    <property type="entry name" value="TOPRIM"/>
    <property type="match status" value="1"/>
</dbReference>
<dbReference type="InterPro" id="IPR006171">
    <property type="entry name" value="TOPRIM_dom"/>
</dbReference>
<name>A0A7W2A6A7_9BACL</name>
<evidence type="ECO:0000256" key="11">
    <source>
        <dbReference type="ARBA" id="ARBA00023163"/>
    </source>
</evidence>
<comment type="domain">
    <text evidence="12">Contains an N-terminal zinc-binding domain, a central core domain that contains the primase activity, and a C-terminal DnaB-binding domain.</text>
</comment>
<evidence type="ECO:0000256" key="6">
    <source>
        <dbReference type="ARBA" id="ARBA00022723"/>
    </source>
</evidence>
<dbReference type="CDD" id="cd03364">
    <property type="entry name" value="TOPRIM_DnaG_primases"/>
    <property type="match status" value="1"/>
</dbReference>
<dbReference type="InterPro" id="IPR019475">
    <property type="entry name" value="DNA_primase_DnaB-bd"/>
</dbReference>
<dbReference type="Gene3D" id="1.10.860.10">
    <property type="entry name" value="DNAb Helicase, Chain A"/>
    <property type="match status" value="1"/>
</dbReference>
<keyword evidence="11 12" id="KW-0804">Transcription</keyword>
<dbReference type="FunFam" id="3.40.1360.10:FF:000002">
    <property type="entry name" value="DNA primase"/>
    <property type="match status" value="1"/>
</dbReference>
<dbReference type="GO" id="GO:0003899">
    <property type="term" value="F:DNA-directed RNA polymerase activity"/>
    <property type="evidence" value="ECO:0007669"/>
    <property type="project" value="UniProtKB-UniRule"/>
</dbReference>
<comment type="similarity">
    <text evidence="12 13">Belongs to the DnaG primase family.</text>
</comment>
<keyword evidence="1 12" id="KW-0240">DNA-directed RNA polymerase</keyword>
<dbReference type="InterPro" id="IPR030846">
    <property type="entry name" value="DnaG_bac"/>
</dbReference>